<dbReference type="AlphaFoldDB" id="A0A834R696"/>
<proteinExistence type="predicted"/>
<protein>
    <submittedName>
        <fullName evidence="2 3">Uncharacterized protein</fullName>
    </submittedName>
</protein>
<evidence type="ECO:0000313" key="4">
    <source>
        <dbReference type="Proteomes" id="UP000070412"/>
    </source>
</evidence>
<name>A0A834R696_SARSC</name>
<reference evidence="4" key="1">
    <citation type="journal article" date="2020" name="PLoS Negl. Trop. Dis.">
        <title>High-quality nuclear genome for Sarcoptes scabiei-A critical resource for a neglected parasite.</title>
        <authorList>
            <person name="Korhonen P.K."/>
            <person name="Gasser R.B."/>
            <person name="Ma G."/>
            <person name="Wang T."/>
            <person name="Stroehlein A.J."/>
            <person name="Young N.D."/>
            <person name="Ang C.S."/>
            <person name="Fernando D.D."/>
            <person name="Lu H.C."/>
            <person name="Taylor S."/>
            <person name="Reynolds S.L."/>
            <person name="Mofiz E."/>
            <person name="Najaraj S.H."/>
            <person name="Gowda H."/>
            <person name="Madugundu A."/>
            <person name="Renuse S."/>
            <person name="Holt D."/>
            <person name="Pandey A."/>
            <person name="Papenfuss A.T."/>
            <person name="Fischer K."/>
        </authorList>
    </citation>
    <scope>NUCLEOTIDE SEQUENCE [LARGE SCALE GENOMIC DNA]</scope>
</reference>
<gene>
    <name evidence="2" type="ORF">SSS_9115</name>
</gene>
<dbReference type="Proteomes" id="UP000070412">
    <property type="component" value="Unassembled WGS sequence"/>
</dbReference>
<dbReference type="OrthoDB" id="10495466at2759"/>
<dbReference type="EMBL" id="WVUK01000063">
    <property type="protein sequence ID" value="KAF7489877.1"/>
    <property type="molecule type" value="Genomic_DNA"/>
</dbReference>
<accession>A0A834R696</accession>
<feature type="region of interest" description="Disordered" evidence="1">
    <location>
        <begin position="195"/>
        <end position="223"/>
    </location>
</feature>
<evidence type="ECO:0000256" key="1">
    <source>
        <dbReference type="SAM" id="MobiDB-lite"/>
    </source>
</evidence>
<organism evidence="2">
    <name type="scientific">Sarcoptes scabiei</name>
    <name type="common">Itch mite</name>
    <name type="synonym">Acarus scabiei</name>
    <dbReference type="NCBI Taxonomy" id="52283"/>
    <lineage>
        <taxon>Eukaryota</taxon>
        <taxon>Metazoa</taxon>
        <taxon>Ecdysozoa</taxon>
        <taxon>Arthropoda</taxon>
        <taxon>Chelicerata</taxon>
        <taxon>Arachnida</taxon>
        <taxon>Acari</taxon>
        <taxon>Acariformes</taxon>
        <taxon>Sarcoptiformes</taxon>
        <taxon>Astigmata</taxon>
        <taxon>Psoroptidia</taxon>
        <taxon>Sarcoptoidea</taxon>
        <taxon>Sarcoptidae</taxon>
        <taxon>Sarcoptinae</taxon>
        <taxon>Sarcoptes</taxon>
    </lineage>
</organism>
<feature type="region of interest" description="Disordered" evidence="1">
    <location>
        <begin position="344"/>
        <end position="365"/>
    </location>
</feature>
<feature type="compositionally biased region" description="Polar residues" evidence="1">
    <location>
        <begin position="207"/>
        <end position="218"/>
    </location>
</feature>
<dbReference type="EnsemblMetazoa" id="SSS_9115s_mrna">
    <property type="protein sequence ID" value="KAF7489877.1"/>
    <property type="gene ID" value="SSS_9115"/>
</dbReference>
<reference evidence="3" key="3">
    <citation type="submission" date="2022-06" db="UniProtKB">
        <authorList>
            <consortium name="EnsemblMetazoa"/>
        </authorList>
    </citation>
    <scope>IDENTIFICATION</scope>
</reference>
<evidence type="ECO:0000313" key="3">
    <source>
        <dbReference type="EnsemblMetazoa" id="KAF7489877.1"/>
    </source>
</evidence>
<keyword evidence="4" id="KW-1185">Reference proteome</keyword>
<sequence>MPIIISFFPSLSFFISHRSVIRSTYSRFSILVSTLLLFGILSSQYKVLSYQHDITQQKIELNPELGFEDEFTSPARQSTLIPHSQQTLTTASDNGVETTLGHGSSHPMTITSLGPTTPTVQMMIGSSASPMSSAMTSVPLAVNSHHTIEYVDMPHASQTTTGFVPQQTLDLDQPRQSHQTMIPVSPSTASMIPMTHSVTPSSSSQSFAGQKTYGSRPSDSVARSRGNVIHLPVHSRHTIEYVDVPSTGNYKPLHVEIPPPKLGLSLLFKTTGPKLQLSQSLDRSPPIYHKTHQVDPPIRYQHTVHRPIFENVHTVHSPYRNVMQQIEPVQEDIRTIIPVSSGPQNRIIMMDDDSSSGPVHQYGPI</sequence>
<reference evidence="2" key="2">
    <citation type="submission" date="2020-01" db="EMBL/GenBank/DDBJ databases">
        <authorList>
            <person name="Korhonen P.K.K."/>
            <person name="Guangxu M.G."/>
            <person name="Wang T.W."/>
            <person name="Stroehlein A.J.S."/>
            <person name="Young N.D."/>
            <person name="Ang C.-S.A."/>
            <person name="Fernando D.W.F."/>
            <person name="Lu H.L."/>
            <person name="Taylor S.T."/>
            <person name="Ehtesham M.E.M."/>
            <person name="Najaraj S.H.N."/>
            <person name="Harsha G.H.G."/>
            <person name="Madugundu A.M."/>
            <person name="Renuse S.R."/>
            <person name="Holt D.H."/>
            <person name="Pandey A.P."/>
            <person name="Papenfuss A.P."/>
            <person name="Gasser R.B.G."/>
            <person name="Fischer K.F."/>
        </authorList>
    </citation>
    <scope>NUCLEOTIDE SEQUENCE</scope>
    <source>
        <strain evidence="2">SSS_KF_BRIS2020</strain>
    </source>
</reference>
<evidence type="ECO:0000313" key="2">
    <source>
        <dbReference type="EMBL" id="KAF7489877.1"/>
    </source>
</evidence>